<name>A0A561SYZ2_9PSEU</name>
<sequence length="327" mass="35820">MASIGYFLSCEQFGPKELIDQARRAEAAGFEKLWISDHFHPWNDEQGHSPFVWGVIGALSQATSLPVTTAVTCPTFRIHPAIIAQAAATAAAQLDGRFVLGVGSGEALNEHVLGDQWPSVGVRLEMLEEAIEVIRKLHEGEEISFHGTYYEVQDARIYTLPAEPVPIYVSGFGPQATELAGRIGDGYVTTSPDADLIRVFKEAGGEGKPVQAGTKVCWDRDAERAVDIAHRTWGNQGLPGQLSQTLPRPRDFMDAQTLVTRESTANAVACGDDVDAQLAQIREYIDAGVDEVYVSQMGHDMEGFFTAWEKDVLPALRQEERAEEPRP</sequence>
<dbReference type="EMBL" id="VIWU01000001">
    <property type="protein sequence ID" value="TWF80074.1"/>
    <property type="molecule type" value="Genomic_DNA"/>
</dbReference>
<evidence type="ECO:0000313" key="4">
    <source>
        <dbReference type="Proteomes" id="UP000321261"/>
    </source>
</evidence>
<proteinExistence type="predicted"/>
<dbReference type="CDD" id="cd01097">
    <property type="entry name" value="Tetrahydromethanopterin_reductase"/>
    <property type="match status" value="1"/>
</dbReference>
<dbReference type="GO" id="GO:0016705">
    <property type="term" value="F:oxidoreductase activity, acting on paired donors, with incorporation or reduction of molecular oxygen"/>
    <property type="evidence" value="ECO:0007669"/>
    <property type="project" value="InterPro"/>
</dbReference>
<dbReference type="OrthoDB" id="180193at2"/>
<reference evidence="3 4" key="1">
    <citation type="submission" date="2019-06" db="EMBL/GenBank/DDBJ databases">
        <title>Sequencing the genomes of 1000 actinobacteria strains.</title>
        <authorList>
            <person name="Klenk H.-P."/>
        </authorList>
    </citation>
    <scope>NUCLEOTIDE SEQUENCE [LARGE SCALE GENOMIC DNA]</scope>
    <source>
        <strain evidence="3 4">DSM 45671</strain>
    </source>
</reference>
<dbReference type="InterPro" id="IPR050564">
    <property type="entry name" value="F420-G6PD/mer"/>
</dbReference>
<evidence type="ECO:0000256" key="1">
    <source>
        <dbReference type="ARBA" id="ARBA00023002"/>
    </source>
</evidence>
<dbReference type="InterPro" id="IPR011251">
    <property type="entry name" value="Luciferase-like_dom"/>
</dbReference>
<organism evidence="3 4">
    <name type="scientific">Pseudonocardia hierapolitana</name>
    <dbReference type="NCBI Taxonomy" id="1128676"/>
    <lineage>
        <taxon>Bacteria</taxon>
        <taxon>Bacillati</taxon>
        <taxon>Actinomycetota</taxon>
        <taxon>Actinomycetes</taxon>
        <taxon>Pseudonocardiales</taxon>
        <taxon>Pseudonocardiaceae</taxon>
        <taxon>Pseudonocardia</taxon>
    </lineage>
</organism>
<dbReference type="PANTHER" id="PTHR43244:SF1">
    <property type="entry name" value="5,10-METHYLENETETRAHYDROMETHANOPTERIN REDUCTASE"/>
    <property type="match status" value="1"/>
</dbReference>
<dbReference type="Proteomes" id="UP000321261">
    <property type="component" value="Unassembled WGS sequence"/>
</dbReference>
<dbReference type="InterPro" id="IPR019945">
    <property type="entry name" value="F420_G6P_DH-rel"/>
</dbReference>
<dbReference type="RefSeq" id="WP_147258812.1">
    <property type="nucleotide sequence ID" value="NZ_VIWU01000001.1"/>
</dbReference>
<gene>
    <name evidence="3" type="ORF">FHX44_116011</name>
</gene>
<keyword evidence="4" id="KW-1185">Reference proteome</keyword>
<dbReference type="PANTHER" id="PTHR43244">
    <property type="match status" value="1"/>
</dbReference>
<protein>
    <submittedName>
        <fullName evidence="3">G6PDH family F420-dependent oxidoreductase</fullName>
    </submittedName>
</protein>
<evidence type="ECO:0000313" key="3">
    <source>
        <dbReference type="EMBL" id="TWF80074.1"/>
    </source>
</evidence>
<feature type="domain" description="Luciferase-like" evidence="2">
    <location>
        <begin position="11"/>
        <end position="291"/>
    </location>
</feature>
<comment type="caution">
    <text evidence="3">The sequence shown here is derived from an EMBL/GenBank/DDBJ whole genome shotgun (WGS) entry which is preliminary data.</text>
</comment>
<dbReference type="NCBIfam" id="TIGR03557">
    <property type="entry name" value="F420_G6P_family"/>
    <property type="match status" value="1"/>
</dbReference>
<dbReference type="Pfam" id="PF00296">
    <property type="entry name" value="Bac_luciferase"/>
    <property type="match status" value="1"/>
</dbReference>
<keyword evidence="1" id="KW-0560">Oxidoreductase</keyword>
<dbReference type="InterPro" id="IPR036661">
    <property type="entry name" value="Luciferase-like_sf"/>
</dbReference>
<dbReference type="Gene3D" id="3.20.20.30">
    <property type="entry name" value="Luciferase-like domain"/>
    <property type="match status" value="1"/>
</dbReference>
<evidence type="ECO:0000259" key="2">
    <source>
        <dbReference type="Pfam" id="PF00296"/>
    </source>
</evidence>
<accession>A0A561SYZ2</accession>
<dbReference type="AlphaFoldDB" id="A0A561SYZ2"/>
<dbReference type="SUPFAM" id="SSF51679">
    <property type="entry name" value="Bacterial luciferase-like"/>
    <property type="match status" value="1"/>
</dbReference>